<keyword evidence="3" id="KW-1185">Reference proteome</keyword>
<dbReference type="Proteomes" id="UP000636709">
    <property type="component" value="Unassembled WGS sequence"/>
</dbReference>
<dbReference type="OrthoDB" id="692572at2759"/>
<organism evidence="2 3">
    <name type="scientific">Digitaria exilis</name>
    <dbReference type="NCBI Taxonomy" id="1010633"/>
    <lineage>
        <taxon>Eukaryota</taxon>
        <taxon>Viridiplantae</taxon>
        <taxon>Streptophyta</taxon>
        <taxon>Embryophyta</taxon>
        <taxon>Tracheophyta</taxon>
        <taxon>Spermatophyta</taxon>
        <taxon>Magnoliopsida</taxon>
        <taxon>Liliopsida</taxon>
        <taxon>Poales</taxon>
        <taxon>Poaceae</taxon>
        <taxon>PACMAD clade</taxon>
        <taxon>Panicoideae</taxon>
        <taxon>Panicodae</taxon>
        <taxon>Paniceae</taxon>
        <taxon>Anthephorinae</taxon>
        <taxon>Digitaria</taxon>
    </lineage>
</organism>
<comment type="caution">
    <text evidence="2">The sequence shown here is derived from an EMBL/GenBank/DDBJ whole genome shotgun (WGS) entry which is preliminary data.</text>
</comment>
<accession>A0A835KQG5</accession>
<protein>
    <submittedName>
        <fullName evidence="2">Uncharacterized protein</fullName>
    </submittedName>
</protein>
<sequence>MSATEMYWCGHCGAARRLREEGDFASCSSCGKVLLELRGGGVAAPLAPRRRRRTEDDGAAGRGNVDAGVGAGEISDAESRVAAGA</sequence>
<name>A0A835KQG5_9POAL</name>
<gene>
    <name evidence="2" type="ORF">HU200_008221</name>
</gene>
<dbReference type="EMBL" id="JACEFO010000544">
    <property type="protein sequence ID" value="KAF8765718.1"/>
    <property type="molecule type" value="Genomic_DNA"/>
</dbReference>
<evidence type="ECO:0000313" key="2">
    <source>
        <dbReference type="EMBL" id="KAF8765718.1"/>
    </source>
</evidence>
<proteinExistence type="predicted"/>
<evidence type="ECO:0000313" key="3">
    <source>
        <dbReference type="Proteomes" id="UP000636709"/>
    </source>
</evidence>
<evidence type="ECO:0000256" key="1">
    <source>
        <dbReference type="SAM" id="MobiDB-lite"/>
    </source>
</evidence>
<feature type="region of interest" description="Disordered" evidence="1">
    <location>
        <begin position="45"/>
        <end position="72"/>
    </location>
</feature>
<dbReference type="AlphaFoldDB" id="A0A835KQG5"/>
<reference evidence="2" key="1">
    <citation type="submission" date="2020-07" db="EMBL/GenBank/DDBJ databases">
        <title>Genome sequence and genetic diversity analysis of an under-domesticated orphan crop, white fonio (Digitaria exilis).</title>
        <authorList>
            <person name="Bennetzen J.L."/>
            <person name="Chen S."/>
            <person name="Ma X."/>
            <person name="Wang X."/>
            <person name="Yssel A.E.J."/>
            <person name="Chaluvadi S.R."/>
            <person name="Johnson M."/>
            <person name="Gangashetty P."/>
            <person name="Hamidou F."/>
            <person name="Sanogo M.D."/>
            <person name="Zwaenepoel A."/>
            <person name="Wallace J."/>
            <person name="Van De Peer Y."/>
            <person name="Van Deynze A."/>
        </authorList>
    </citation>
    <scope>NUCLEOTIDE SEQUENCE</scope>
    <source>
        <tissue evidence="2">Leaves</tissue>
    </source>
</reference>